<dbReference type="AlphaFoldDB" id="D5BZ09"/>
<organism evidence="2 3">
    <name type="scientific">Nitrosococcus halophilus (strain Nc4)</name>
    <dbReference type="NCBI Taxonomy" id="472759"/>
    <lineage>
        <taxon>Bacteria</taxon>
        <taxon>Pseudomonadati</taxon>
        <taxon>Pseudomonadota</taxon>
        <taxon>Gammaproteobacteria</taxon>
        <taxon>Chromatiales</taxon>
        <taxon>Chromatiaceae</taxon>
        <taxon>Nitrosococcus</taxon>
    </lineage>
</organism>
<proteinExistence type="predicted"/>
<reference evidence="3" key="1">
    <citation type="submission" date="2010-04" db="EMBL/GenBank/DDBJ databases">
        <title>Complete genome sequence of Nitrosococcus halophilus Nc4, a salt-adapted, aerobic obligate ammonia-oxidizing sulfur purple bacterium.</title>
        <authorList>
            <consortium name="US DOE Joint Genome Institute"/>
            <person name="Campbell M.A."/>
            <person name="Malfatti S.A."/>
            <person name="Chain P.S.G."/>
            <person name="Heidelberg J.F."/>
            <person name="Ward B.B."/>
            <person name="Klotz M.G."/>
        </authorList>
    </citation>
    <scope>NUCLEOTIDE SEQUENCE [LARGE SCALE GENOMIC DNA]</scope>
    <source>
        <strain evidence="3">Nc4</strain>
    </source>
</reference>
<protein>
    <submittedName>
        <fullName evidence="2">Uncharacterized protein</fullName>
    </submittedName>
</protein>
<dbReference type="KEGG" id="nhl:Nhal_1050"/>
<evidence type="ECO:0000256" key="1">
    <source>
        <dbReference type="SAM" id="MobiDB-lite"/>
    </source>
</evidence>
<sequence length="76" mass="8108">MTHLVIKDLERNEALDKKAMALAIKGGKGRASSIIYPRPGPTFPEPGPTFPGPTFPDPGPTFPRPGPTFPNPGPIF</sequence>
<dbReference type="HOGENOM" id="CLU_2650762_0_0_6"/>
<gene>
    <name evidence="2" type="ordered locus">Nhal_1050</name>
</gene>
<dbReference type="Proteomes" id="UP000001844">
    <property type="component" value="Chromosome"/>
</dbReference>
<accession>D5BZ09</accession>
<evidence type="ECO:0000313" key="2">
    <source>
        <dbReference type="EMBL" id="ADE14222.1"/>
    </source>
</evidence>
<name>D5BZ09_NITHN</name>
<dbReference type="EMBL" id="CP001798">
    <property type="protein sequence ID" value="ADE14222.1"/>
    <property type="molecule type" value="Genomic_DNA"/>
</dbReference>
<evidence type="ECO:0000313" key="3">
    <source>
        <dbReference type="Proteomes" id="UP000001844"/>
    </source>
</evidence>
<feature type="compositionally biased region" description="Pro residues" evidence="1">
    <location>
        <begin position="38"/>
        <end position="76"/>
    </location>
</feature>
<feature type="region of interest" description="Disordered" evidence="1">
    <location>
        <begin position="31"/>
        <end position="76"/>
    </location>
</feature>
<keyword evidence="3" id="KW-1185">Reference proteome</keyword>